<organism evidence="12 13">
    <name type="scientific">Streptomyces calidiresistens</name>
    <dbReference type="NCBI Taxonomy" id="1485586"/>
    <lineage>
        <taxon>Bacteria</taxon>
        <taxon>Bacillati</taxon>
        <taxon>Actinomycetota</taxon>
        <taxon>Actinomycetes</taxon>
        <taxon>Kitasatosporales</taxon>
        <taxon>Streptomycetaceae</taxon>
        <taxon>Streptomyces</taxon>
    </lineage>
</organism>
<accession>A0A7W3XWK8</accession>
<dbReference type="GO" id="GO:0035435">
    <property type="term" value="P:phosphate ion transmembrane transport"/>
    <property type="evidence" value="ECO:0007669"/>
    <property type="project" value="InterPro"/>
</dbReference>
<protein>
    <recommendedName>
        <fullName evidence="9">Phosphate transport system permease protein PstA</fullName>
    </recommendedName>
</protein>
<evidence type="ECO:0000256" key="2">
    <source>
        <dbReference type="ARBA" id="ARBA00004651"/>
    </source>
</evidence>
<evidence type="ECO:0000256" key="10">
    <source>
        <dbReference type="SAM" id="MobiDB-lite"/>
    </source>
</evidence>
<reference evidence="13" key="1">
    <citation type="submission" date="2019-10" db="EMBL/GenBank/DDBJ databases">
        <title>Streptomyces sp. nov., a novel actinobacterium isolated from alkaline environment.</title>
        <authorList>
            <person name="Golinska P."/>
        </authorList>
    </citation>
    <scope>NUCLEOTIDE SEQUENCE [LARGE SCALE GENOMIC DNA]</scope>
    <source>
        <strain evidence="13">DSM 42108</strain>
    </source>
</reference>
<comment type="subcellular location">
    <subcellularLocation>
        <location evidence="2 9">Cell membrane</location>
        <topology evidence="2 9">Multi-pass membrane protein</topology>
    </subcellularLocation>
</comment>
<evidence type="ECO:0000256" key="6">
    <source>
        <dbReference type="ARBA" id="ARBA00022692"/>
    </source>
</evidence>
<dbReference type="Gene3D" id="1.10.3720.10">
    <property type="entry name" value="MetI-like"/>
    <property type="match status" value="1"/>
</dbReference>
<dbReference type="AlphaFoldDB" id="A0A7W3XWK8"/>
<dbReference type="EMBL" id="VKHS01000177">
    <property type="protein sequence ID" value="MBB0229837.1"/>
    <property type="molecule type" value="Genomic_DNA"/>
</dbReference>
<dbReference type="InterPro" id="IPR000515">
    <property type="entry name" value="MetI-like"/>
</dbReference>
<evidence type="ECO:0000259" key="11">
    <source>
        <dbReference type="PROSITE" id="PS50928"/>
    </source>
</evidence>
<dbReference type="InterPro" id="IPR005672">
    <property type="entry name" value="Phosphate_PstA"/>
</dbReference>
<feature type="transmembrane region" description="Helical" evidence="9">
    <location>
        <begin position="235"/>
        <end position="264"/>
    </location>
</feature>
<feature type="transmembrane region" description="Helical" evidence="9">
    <location>
        <begin position="151"/>
        <end position="168"/>
    </location>
</feature>
<dbReference type="Proteomes" id="UP000530234">
    <property type="component" value="Unassembled WGS sequence"/>
</dbReference>
<dbReference type="Pfam" id="PF00528">
    <property type="entry name" value="BPD_transp_1"/>
    <property type="match status" value="1"/>
</dbReference>
<proteinExistence type="inferred from homology"/>
<feature type="region of interest" description="Disordered" evidence="10">
    <location>
        <begin position="1"/>
        <end position="21"/>
    </location>
</feature>
<feature type="transmembrane region" description="Helical" evidence="9">
    <location>
        <begin position="174"/>
        <end position="196"/>
    </location>
</feature>
<keyword evidence="7 9" id="KW-1133">Transmembrane helix</keyword>
<dbReference type="SUPFAM" id="SSF161098">
    <property type="entry name" value="MetI-like"/>
    <property type="match status" value="1"/>
</dbReference>
<comment type="similarity">
    <text evidence="3 9">Belongs to the binding-protein-dependent transport system permease family. CysTW subfamily.</text>
</comment>
<dbReference type="NCBIfam" id="TIGR00974">
    <property type="entry name" value="3a0107s02c"/>
    <property type="match status" value="1"/>
</dbReference>
<evidence type="ECO:0000256" key="7">
    <source>
        <dbReference type="ARBA" id="ARBA00022989"/>
    </source>
</evidence>
<keyword evidence="5 9" id="KW-1003">Cell membrane</keyword>
<evidence type="ECO:0000256" key="5">
    <source>
        <dbReference type="ARBA" id="ARBA00022475"/>
    </source>
</evidence>
<dbReference type="CDD" id="cd06261">
    <property type="entry name" value="TM_PBP2"/>
    <property type="match status" value="1"/>
</dbReference>
<gene>
    <name evidence="12" type="primary">pstA</name>
    <name evidence="12" type="ORF">FOE67_10000</name>
</gene>
<feature type="transmembrane region" description="Helical" evidence="9">
    <location>
        <begin position="104"/>
        <end position="130"/>
    </location>
</feature>
<feature type="compositionally biased region" description="Basic and acidic residues" evidence="10">
    <location>
        <begin position="7"/>
        <end position="21"/>
    </location>
</feature>
<keyword evidence="4" id="KW-0813">Transport</keyword>
<evidence type="ECO:0000313" key="13">
    <source>
        <dbReference type="Proteomes" id="UP000530234"/>
    </source>
</evidence>
<name>A0A7W3XWK8_9ACTN</name>
<dbReference type="GO" id="GO:0005315">
    <property type="term" value="F:phosphate transmembrane transporter activity"/>
    <property type="evidence" value="ECO:0007669"/>
    <property type="project" value="InterPro"/>
</dbReference>
<keyword evidence="8 9" id="KW-0472">Membrane</keyword>
<evidence type="ECO:0000256" key="8">
    <source>
        <dbReference type="ARBA" id="ARBA00023136"/>
    </source>
</evidence>
<comment type="caution">
    <text evidence="12">The sequence shown here is derived from an EMBL/GenBank/DDBJ whole genome shotgun (WGS) entry which is preliminary data.</text>
</comment>
<feature type="domain" description="ABC transmembrane type-1" evidence="11">
    <location>
        <begin position="105"/>
        <end position="312"/>
    </location>
</feature>
<keyword evidence="6 9" id="KW-0812">Transmembrane</keyword>
<sequence>MTTGETQKIREDRPRERRTTERTRLAVAGARAAGQGLYTPRSAKHRVTNTLFSAVLFLGLGTALVALTAIIGWALVEGWPRLDANLFLAGPSTINPEEAGFRTAIIGTVYVIGGVIALIVPLGVGAAIYLEEFADRERWYNRFIELNIQNLAGVPSIVFGILGLAFIVRGLGNFGFVAAAGSMTLALLVLPTVILASREAIRAVPSSVRNGSLALGATLWQTVWRNVLPAAAPGILTGVILGVARAIGEAAPLLLVGAVTFVVYDPSFFEGGYSVLPVQIYNYAKRPQEEFHVMAIAGVLVMLVVLMLINSFAIWLRNRYEKKW</sequence>
<dbReference type="RefSeq" id="WP_182662718.1">
    <property type="nucleotide sequence ID" value="NZ_VKHS01000177.1"/>
</dbReference>
<comment type="function">
    <text evidence="1">Part of the binding-protein-dependent transport system for phosphate; probably responsible for the translocation of the substrate across the membrane.</text>
</comment>
<evidence type="ECO:0000313" key="12">
    <source>
        <dbReference type="EMBL" id="MBB0229837.1"/>
    </source>
</evidence>
<dbReference type="PROSITE" id="PS50928">
    <property type="entry name" value="ABC_TM1"/>
    <property type="match status" value="1"/>
</dbReference>
<evidence type="ECO:0000256" key="4">
    <source>
        <dbReference type="ARBA" id="ARBA00022448"/>
    </source>
</evidence>
<feature type="transmembrane region" description="Helical" evidence="9">
    <location>
        <begin position="291"/>
        <end position="316"/>
    </location>
</feature>
<evidence type="ECO:0000256" key="9">
    <source>
        <dbReference type="RuleBase" id="RU363043"/>
    </source>
</evidence>
<evidence type="ECO:0000256" key="3">
    <source>
        <dbReference type="ARBA" id="ARBA00007069"/>
    </source>
</evidence>
<evidence type="ECO:0000256" key="1">
    <source>
        <dbReference type="ARBA" id="ARBA00003510"/>
    </source>
</evidence>
<keyword evidence="13" id="KW-1185">Reference proteome</keyword>
<feature type="transmembrane region" description="Helical" evidence="9">
    <location>
        <begin position="51"/>
        <end position="76"/>
    </location>
</feature>
<dbReference type="InterPro" id="IPR035906">
    <property type="entry name" value="MetI-like_sf"/>
</dbReference>
<dbReference type="PANTHER" id="PTHR43470">
    <property type="entry name" value="PHOSPHATE TRANSPORT SYSTEM PERMEASE PROTEIN PSTA-RELATED"/>
    <property type="match status" value="1"/>
</dbReference>
<dbReference type="GO" id="GO:0005886">
    <property type="term" value="C:plasma membrane"/>
    <property type="evidence" value="ECO:0007669"/>
    <property type="project" value="UniProtKB-SubCell"/>
</dbReference>